<dbReference type="STRING" id="54914.AV540_12870"/>
<dbReference type="Pfam" id="PF13569">
    <property type="entry name" value="DUF4132"/>
    <property type="match status" value="1"/>
</dbReference>
<comment type="caution">
    <text evidence="5">The sequence shown here is derived from an EMBL/GenBank/DDBJ whole genome shotgun (WGS) entry which is preliminary data.</text>
</comment>
<feature type="domain" description="DUF5724" evidence="3">
    <location>
        <begin position="37"/>
        <end position="1248"/>
    </location>
</feature>
<dbReference type="InterPro" id="IPR025406">
    <property type="entry name" value="DUF4132"/>
</dbReference>
<keyword evidence="6" id="KW-1185">Reference proteome</keyword>
<feature type="domain" description="DUF7737" evidence="4">
    <location>
        <begin position="1555"/>
        <end position="1655"/>
    </location>
</feature>
<evidence type="ECO:0000256" key="1">
    <source>
        <dbReference type="SAM" id="Coils"/>
    </source>
</evidence>
<gene>
    <name evidence="5" type="ORF">BPA01_00050</name>
</gene>
<dbReference type="EMBL" id="BJMH01000001">
    <property type="protein sequence ID" value="GEB30425.1"/>
    <property type="molecule type" value="Genomic_DNA"/>
</dbReference>
<dbReference type="InterPro" id="IPR056639">
    <property type="entry name" value="DUF7737"/>
</dbReference>
<organism evidence="5 6">
    <name type="scientific">Brevibacillus parabrevis</name>
    <dbReference type="NCBI Taxonomy" id="54914"/>
    <lineage>
        <taxon>Bacteria</taxon>
        <taxon>Bacillati</taxon>
        <taxon>Bacillota</taxon>
        <taxon>Bacilli</taxon>
        <taxon>Bacillales</taxon>
        <taxon>Paenibacillaceae</taxon>
        <taxon>Brevibacillus</taxon>
    </lineage>
</organism>
<evidence type="ECO:0000313" key="6">
    <source>
        <dbReference type="Proteomes" id="UP000316882"/>
    </source>
</evidence>
<proteinExistence type="predicted"/>
<evidence type="ECO:0000259" key="4">
    <source>
        <dbReference type="Pfam" id="PF24879"/>
    </source>
</evidence>
<name>A0A4Y3PCT0_BREPA</name>
<evidence type="ECO:0008006" key="7">
    <source>
        <dbReference type="Google" id="ProtNLM"/>
    </source>
</evidence>
<dbReference type="Pfam" id="PF18991">
    <property type="entry name" value="DUF5724"/>
    <property type="match status" value="1"/>
</dbReference>
<evidence type="ECO:0000259" key="2">
    <source>
        <dbReference type="Pfam" id="PF13569"/>
    </source>
</evidence>
<sequence length="1656" mass="190852">MSHEEKEQAYEELIQARIQAIAKEDRDFAHLLVELSKQRYIDEDNMNECRSFLLERAAGEESRLFEPLVQIVGQLLESEQAEVLRHIVVHASEYPFAQGYARRPFRTAEAAPKMGLIVQKAIALMVMDREQFKMSDYLTTTDYSPARNYQIRHVIGDVIGFELDRGNQQVREALKEIIYGENQTALLTHEMIKGIVMSHQEDMYQMLGELLKAARLQEGLRQSIVERMDEGTLAANLYMLKLIIDEGYIRYSSVVRALGVWTGMSLEAANQRVAGQLIEQAYRALTEADVREQWLASSHANEVYIALWATAVHEEKDLYEQIERLMREGQRHQKIVALYVLANSQNRELRLRLAREQLHETDPELQYWVLMNYCYQYYPLWRKPGTEADGPTITFEQVEALKDKNERQRDFSLLLAMFDVMEKEYSAPSKALDFVHIQYTSDLPVQKMLYIAAYDMDSDWIAQLISRKDKMSPDQRGAMLSHFMSDKERPALRSFIFESLTDKSMKNREHALEQAKEMSLADEELLPMEELLKLKTGSLRQSTIGLLLSQPEEILKSSLTRLLSAKNELQRLGGLEVLTEVKSDASRQEQFERLQPLAELIAEPTAKEKAVLDKLVQTSSAGRAEGFGLYDPEQTEPWLLEEKDTSTFSFEKDAFTLSLNEIKAFLQGLDELVHKHRDVEYVSEYYSGYKDTLLIGTNLRELYPHRWHQTGEEQGSRLECYPLAEEWRAYLLESKLSAHELMQLHYYTILEPLDRTLDGLYSYFSDEMEYSELQKHKLLEGWRKEFVEEAYPLAKIMEIQEAFKALTYNNQVRQLIQAFYHDSDKQETFRLTDSAVHKLIANMRPYESKNSTGVFELLAQPWLNMTRTRVYDDASFKEFYHTVFAYDRMVRDKNGMSSYTLEERLRAFEAGMIGEAELYKALLGSGDSSSYLWTMTSGRIDSLQERPKVKAVLDTVVDRIVSIELGRGDLATEVSSFVTRLQRFEGMDYWVRLLAGLDQDAFVRGYVYSYNGNLTKKESFSHLLKNCHPRTGEDAALLGKLLKEHKGITEKRLLEAAMYAPQWIDIVAEHLGWEGLRSAAWYFHAHINESFSAEKETVVAHYSPITPQEFNDGAFDINWFREAYDTLGEKRFKLLYECAKYISAGANHRRSQLFADATLGKLELAKMRDSAADKRNKDHLLSYSLIPLRDEREQDLRQRYDFIQQFLLQSKKFGAQRRASEGVAGQIALDNLARNAGYRDVIRLKWDMEARKLDEMQAYFEPYALDEETTVQLVVDEEGQAEIKSIRKGKELKSVPAKFNKAEHVLLLKEMKSELTEQYRRARQELERSMVSGNTFTGKELAKLYGNSVIRPLLSTLVFKCGEHLGYYEGEIESLRDPSGKLVGLTDEEELLIAHPVHLFESGLWSLFQRDLFERQLRQPFKQVFRELYVPNADELAHVTHSRRYAGYQVQPKKTVALLKSRQWTVSYEEGLQKVFYAENLIASLQALADWFSPADTEAPTLEHIQFLDRKTYKNVGLDQIPPVLFSEVMRDVDLVVSVAHVGGVDPEASLTTIELRRVIVAESLRLLKLGNVRLEGNYARIDGSLGEFAVHLGSGMAYKQAAGALHIVPVHSQHRGRLFLPFLDEDPKTAEILSKVVMLAEDSKIKDPQILMQLR</sequence>
<dbReference type="InterPro" id="IPR043782">
    <property type="entry name" value="DUF5724"/>
</dbReference>
<protein>
    <recommendedName>
        <fullName evidence="7">DUF4132 domain-containing protein</fullName>
    </recommendedName>
</protein>
<keyword evidence="1" id="KW-0175">Coiled coil</keyword>
<evidence type="ECO:0000259" key="3">
    <source>
        <dbReference type="Pfam" id="PF18991"/>
    </source>
</evidence>
<dbReference type="Proteomes" id="UP000316882">
    <property type="component" value="Unassembled WGS sequence"/>
</dbReference>
<feature type="coiled-coil region" evidence="1">
    <location>
        <begin position="1305"/>
        <end position="1332"/>
    </location>
</feature>
<dbReference type="Pfam" id="PF24879">
    <property type="entry name" value="DUF7737"/>
    <property type="match status" value="1"/>
</dbReference>
<reference evidence="5 6" key="1">
    <citation type="submission" date="2019-06" db="EMBL/GenBank/DDBJ databases">
        <title>Whole genome shotgun sequence of Brevibacillus parabrevis NBRC 12334.</title>
        <authorList>
            <person name="Hosoyama A."/>
            <person name="Uohara A."/>
            <person name="Ohji S."/>
            <person name="Ichikawa N."/>
        </authorList>
    </citation>
    <scope>NUCLEOTIDE SEQUENCE [LARGE SCALE GENOMIC DNA]</scope>
    <source>
        <strain evidence="5 6">NBRC 12334</strain>
    </source>
</reference>
<accession>A0A4Y3PCT0</accession>
<dbReference type="RefSeq" id="WP_122962730.1">
    <property type="nucleotide sequence ID" value="NZ_BJMH01000001.1"/>
</dbReference>
<evidence type="ECO:0000313" key="5">
    <source>
        <dbReference type="EMBL" id="GEB30425.1"/>
    </source>
</evidence>
<feature type="domain" description="DUF4132" evidence="2">
    <location>
        <begin position="1289"/>
        <end position="1464"/>
    </location>
</feature>